<organism evidence="4">
    <name type="scientific">Triatoma infestans</name>
    <name type="common">Assassin bug</name>
    <dbReference type="NCBI Taxonomy" id="30076"/>
    <lineage>
        <taxon>Eukaryota</taxon>
        <taxon>Metazoa</taxon>
        <taxon>Ecdysozoa</taxon>
        <taxon>Arthropoda</taxon>
        <taxon>Hexapoda</taxon>
        <taxon>Insecta</taxon>
        <taxon>Pterygota</taxon>
        <taxon>Neoptera</taxon>
        <taxon>Paraneoptera</taxon>
        <taxon>Hemiptera</taxon>
        <taxon>Heteroptera</taxon>
        <taxon>Panheteroptera</taxon>
        <taxon>Cimicomorpha</taxon>
        <taxon>Reduviidae</taxon>
        <taxon>Triatominae</taxon>
        <taxon>Triatoma</taxon>
    </lineage>
</organism>
<dbReference type="EMBL" id="GBBI01001961">
    <property type="protein sequence ID" value="JAC16751.1"/>
    <property type="molecule type" value="mRNA"/>
</dbReference>
<dbReference type="Gene3D" id="2.130.10.30">
    <property type="entry name" value="Regulator of chromosome condensation 1/beta-lactamase-inhibitor protein II"/>
    <property type="match status" value="2"/>
</dbReference>
<dbReference type="PANTHER" id="PTHR22872">
    <property type="entry name" value="BTK-BINDING PROTEIN-RELATED"/>
    <property type="match status" value="1"/>
</dbReference>
<feature type="non-terminal residue" evidence="4">
    <location>
        <position position="1"/>
    </location>
</feature>
<dbReference type="InterPro" id="IPR051625">
    <property type="entry name" value="Signaling_Regulatory_Domain"/>
</dbReference>
<dbReference type="PANTHER" id="PTHR22872:SF2">
    <property type="entry name" value="INHIBITOR OF BRUTON TYROSINE KINASE"/>
    <property type="match status" value="1"/>
</dbReference>
<feature type="domain" description="BTB" evidence="3">
    <location>
        <begin position="391"/>
        <end position="458"/>
    </location>
</feature>
<sequence>WPMFREVEEYFLKDIILLHIFGSTGNSAIFVTQDDEVYAVGENIAGYLGIGDIERADSPIRLDLLCGKHVLGFASGTTHSLAYTREGELYSWGDNNLGKLGNGTIICRDSPGRVLLPEGVKVIQAACADRYTAAITSEFKVLHWGDIEWSNGTSQTLPSHLEFPENVQISSLCCGAFHAVALSSHGQVYTWGCGDMGQLGHRRISDVERVPRLVEGQLTGLLIKEIACTMLASVALTLDGRVYAWGHNQDGMLGLDMDIETIPSPQQVKIEDREIKSIAAANMGCIITAITETSIYKWGMTEKTSGTFYAEVDKVSWDIPHTDKVNNNFPRSVQVNNILNAFANSPTPRSNRITLEKIRNNQKEEKNLSEADDGIVLRDIGNALYNNKEYSDLTLRLSDGVIYVHKLILCSFCEHFKRMLDGPWAENGKKEIDLTRYNPQAYRAFVKYIYTGKLDKTLNGSQLIELCDIAESYFENDLKMVVITKFPSCLTEENVAELYCAADSQPCEDIKELCCNFVSTRLEEVILTDGFDNLKGDLCKSLVKRAVQIKKNFPKLRKIVKVLFE</sequence>
<evidence type="ECO:0000259" key="3">
    <source>
        <dbReference type="PROSITE" id="PS50097"/>
    </source>
</evidence>
<dbReference type="Pfam" id="PF00651">
    <property type="entry name" value="BTB"/>
    <property type="match status" value="1"/>
</dbReference>
<dbReference type="Gene3D" id="3.30.710.10">
    <property type="entry name" value="Potassium Channel Kv1.1, Chain A"/>
    <property type="match status" value="1"/>
</dbReference>
<reference evidence="4" key="1">
    <citation type="journal article" date="2014" name="PLoS Negl. Trop. Dis.">
        <title>An updated insight into the Sialotranscriptome of Triatoma infestans: developmental stage and geographic variations.</title>
        <authorList>
            <person name="Schwarz A."/>
            <person name="Medrano-Mercado N."/>
            <person name="Schaub G.A."/>
            <person name="Struchiner C.J."/>
            <person name="Bargues M.D."/>
            <person name="Levy M.Z."/>
            <person name="Ribeiro J.M."/>
        </authorList>
    </citation>
    <scope>NUCLEOTIDE SEQUENCE</scope>
    <source>
        <strain evidence="4">Chile</strain>
        <tissue evidence="4">Salivary glands</tissue>
    </source>
</reference>
<feature type="repeat" description="RCC1" evidence="2">
    <location>
        <begin position="87"/>
        <end position="138"/>
    </location>
</feature>
<dbReference type="PRINTS" id="PR00633">
    <property type="entry name" value="RCCNDNSATION"/>
</dbReference>
<accession>A0A023F597</accession>
<keyword evidence="1" id="KW-0677">Repeat</keyword>
<proteinExistence type="evidence at transcript level"/>
<feature type="repeat" description="RCC1" evidence="2">
    <location>
        <begin position="35"/>
        <end position="86"/>
    </location>
</feature>
<dbReference type="InterPro" id="IPR000408">
    <property type="entry name" value="Reg_chr_condens"/>
</dbReference>
<dbReference type="InterPro" id="IPR009091">
    <property type="entry name" value="RCC1/BLIP-II"/>
</dbReference>
<evidence type="ECO:0000256" key="1">
    <source>
        <dbReference type="ARBA" id="ARBA00022737"/>
    </source>
</evidence>
<dbReference type="SMART" id="SM00225">
    <property type="entry name" value="BTB"/>
    <property type="match status" value="1"/>
</dbReference>
<dbReference type="InterPro" id="IPR011333">
    <property type="entry name" value="SKP1/BTB/POZ_sf"/>
</dbReference>
<dbReference type="Pfam" id="PF00415">
    <property type="entry name" value="RCC1"/>
    <property type="match status" value="4"/>
</dbReference>
<dbReference type="AlphaFoldDB" id="A0A023F597"/>
<dbReference type="SUPFAM" id="SSF54695">
    <property type="entry name" value="POZ domain"/>
    <property type="match status" value="1"/>
</dbReference>
<feature type="repeat" description="RCC1" evidence="2">
    <location>
        <begin position="186"/>
        <end position="239"/>
    </location>
</feature>
<protein>
    <submittedName>
        <fullName evidence="4">Putative e3 ubiquitin-protein ligase herc2</fullName>
    </submittedName>
</protein>
<dbReference type="PROSITE" id="PS50012">
    <property type="entry name" value="RCC1_3"/>
    <property type="match status" value="4"/>
</dbReference>
<dbReference type="SUPFAM" id="SSF50985">
    <property type="entry name" value="RCC1/BLIP-II"/>
    <property type="match status" value="1"/>
</dbReference>
<dbReference type="InterPro" id="IPR000210">
    <property type="entry name" value="BTB/POZ_dom"/>
</dbReference>
<evidence type="ECO:0000313" key="4">
    <source>
        <dbReference type="EMBL" id="JAC16751.1"/>
    </source>
</evidence>
<dbReference type="PROSITE" id="PS00626">
    <property type="entry name" value="RCC1_2"/>
    <property type="match status" value="1"/>
</dbReference>
<feature type="repeat" description="RCC1" evidence="2">
    <location>
        <begin position="240"/>
        <end position="291"/>
    </location>
</feature>
<evidence type="ECO:0000256" key="2">
    <source>
        <dbReference type="PROSITE-ProRule" id="PRU00235"/>
    </source>
</evidence>
<name>A0A023F597_TRIIF</name>
<dbReference type="CDD" id="cd14733">
    <property type="entry name" value="BACK"/>
    <property type="match status" value="1"/>
</dbReference>
<dbReference type="PROSITE" id="PS50097">
    <property type="entry name" value="BTB"/>
    <property type="match status" value="1"/>
</dbReference>